<dbReference type="InterPro" id="IPR008978">
    <property type="entry name" value="HSP20-like_chaperone"/>
</dbReference>
<dbReference type="PROSITE" id="PS51203">
    <property type="entry name" value="CS"/>
    <property type="match status" value="1"/>
</dbReference>
<feature type="region of interest" description="Disordered" evidence="5">
    <location>
        <begin position="1"/>
        <end position="34"/>
    </location>
</feature>
<feature type="compositionally biased region" description="Polar residues" evidence="5">
    <location>
        <begin position="1"/>
        <end position="18"/>
    </location>
</feature>
<accession>A0A0F7SVX8</accession>
<protein>
    <recommendedName>
        <fullName evidence="4">Nuclear movement protein nudC</fullName>
    </recommendedName>
</protein>
<dbReference type="Gene3D" id="2.60.40.790">
    <property type="match status" value="1"/>
</dbReference>
<dbReference type="GO" id="GO:0005737">
    <property type="term" value="C:cytoplasm"/>
    <property type="evidence" value="ECO:0007669"/>
    <property type="project" value="UniProtKB-SubCell"/>
</dbReference>
<evidence type="ECO:0000256" key="2">
    <source>
        <dbReference type="ARBA" id="ARBA00022490"/>
    </source>
</evidence>
<dbReference type="GO" id="GO:0006457">
    <property type="term" value="P:protein folding"/>
    <property type="evidence" value="ECO:0007669"/>
    <property type="project" value="TreeGrafter"/>
</dbReference>
<organism evidence="7">
    <name type="scientific">Phaffia rhodozyma</name>
    <name type="common">Yeast</name>
    <name type="synonym">Xanthophyllomyces dendrorhous</name>
    <dbReference type="NCBI Taxonomy" id="264483"/>
    <lineage>
        <taxon>Eukaryota</taxon>
        <taxon>Fungi</taxon>
        <taxon>Dikarya</taxon>
        <taxon>Basidiomycota</taxon>
        <taxon>Agaricomycotina</taxon>
        <taxon>Tremellomycetes</taxon>
        <taxon>Cystofilobasidiales</taxon>
        <taxon>Mrakiaceae</taxon>
        <taxon>Phaffia</taxon>
    </lineage>
</organism>
<sequence length="185" mass="20796">MSSQAGSNSLSAEEQTAQDAIARAKQEEEQAQLPYKWTQDLDTITMTLDLPQGTRARDLNVVLKRAEISAGLKGKESTFAGKLFAPIKEEGSTWTISDSVLNVHLTKSQTQQWWPHVLVHHPKIDTTKLTPENSKLEDLDGETRGMVEKMMQMGKPTSDERKKLEALENFKKAHPEMDFSNVKMT</sequence>
<dbReference type="SUPFAM" id="SSF49764">
    <property type="entry name" value="HSP20-like chaperones"/>
    <property type="match status" value="1"/>
</dbReference>
<dbReference type="InterPro" id="IPR007052">
    <property type="entry name" value="CS_dom"/>
</dbReference>
<evidence type="ECO:0000259" key="6">
    <source>
        <dbReference type="PROSITE" id="PS51203"/>
    </source>
</evidence>
<comment type="subcellular location">
    <subcellularLocation>
        <location evidence="1">Cytoplasm</location>
    </subcellularLocation>
</comment>
<dbReference type="InterPro" id="IPR037898">
    <property type="entry name" value="NudC_fam"/>
</dbReference>
<evidence type="ECO:0000256" key="3">
    <source>
        <dbReference type="ARBA" id="ARBA00059400"/>
    </source>
</evidence>
<dbReference type="EMBL" id="LN483166">
    <property type="protein sequence ID" value="CED84775.1"/>
    <property type="molecule type" value="Genomic_DNA"/>
</dbReference>
<evidence type="ECO:0000256" key="4">
    <source>
        <dbReference type="ARBA" id="ARBA00068398"/>
    </source>
</evidence>
<evidence type="ECO:0000313" key="7">
    <source>
        <dbReference type="EMBL" id="CED84775.1"/>
    </source>
</evidence>
<dbReference type="AlphaFoldDB" id="A0A0F7SVX8"/>
<dbReference type="Pfam" id="PF04969">
    <property type="entry name" value="CS"/>
    <property type="match status" value="1"/>
</dbReference>
<keyword evidence="2" id="KW-0963">Cytoplasm</keyword>
<reference evidence="7" key="1">
    <citation type="submission" date="2014-08" db="EMBL/GenBank/DDBJ databases">
        <authorList>
            <person name="Sharma Rahul"/>
            <person name="Thines Marco"/>
        </authorList>
    </citation>
    <scope>NUCLEOTIDE SEQUENCE</scope>
</reference>
<comment type="function">
    <text evidence="3">Required for nuclear movement. May interact between microtubules and nuclei and/or may be involved in the generation of force used to move nuclei during interphase.</text>
</comment>
<dbReference type="FunFam" id="2.60.40.790:FF:000001">
    <property type="entry name" value="Nuclear migration protein nudC"/>
    <property type="match status" value="1"/>
</dbReference>
<evidence type="ECO:0000256" key="5">
    <source>
        <dbReference type="SAM" id="MobiDB-lite"/>
    </source>
</evidence>
<dbReference type="GO" id="GO:0051082">
    <property type="term" value="F:unfolded protein binding"/>
    <property type="evidence" value="ECO:0007669"/>
    <property type="project" value="TreeGrafter"/>
</dbReference>
<dbReference type="CDD" id="cd06467">
    <property type="entry name" value="p23_NUDC_like"/>
    <property type="match status" value="1"/>
</dbReference>
<proteinExistence type="predicted"/>
<feature type="domain" description="CS" evidence="6">
    <location>
        <begin position="30"/>
        <end position="118"/>
    </location>
</feature>
<evidence type="ECO:0000256" key="1">
    <source>
        <dbReference type="ARBA" id="ARBA00004496"/>
    </source>
</evidence>
<dbReference type="PANTHER" id="PTHR12356">
    <property type="entry name" value="NUCLEAR MOVEMENT PROTEIN NUDC"/>
    <property type="match status" value="1"/>
</dbReference>
<dbReference type="PANTHER" id="PTHR12356:SF3">
    <property type="entry name" value="NUCLEAR MIGRATION PROTEIN NUDC"/>
    <property type="match status" value="1"/>
</dbReference>
<name>A0A0F7SVX8_PHARH</name>